<organism evidence="1 2">
    <name type="scientific">Agrobacterium fabrum</name>
    <dbReference type="NCBI Taxonomy" id="1176649"/>
    <lineage>
        <taxon>Bacteria</taxon>
        <taxon>Pseudomonadati</taxon>
        <taxon>Pseudomonadota</taxon>
        <taxon>Alphaproteobacteria</taxon>
        <taxon>Hyphomicrobiales</taxon>
        <taxon>Rhizobiaceae</taxon>
        <taxon>Rhizobium/Agrobacterium group</taxon>
        <taxon>Agrobacterium</taxon>
        <taxon>Agrobacterium tumefaciens complex</taxon>
    </lineage>
</organism>
<name>A0A7Z7BR57_9HYPH</name>
<dbReference type="AlphaFoldDB" id="A0A7Z7BR57"/>
<evidence type="ECO:0000313" key="1">
    <source>
        <dbReference type="EMBL" id="SDK21572.1"/>
    </source>
</evidence>
<reference evidence="1 2" key="1">
    <citation type="submission" date="2016-10" db="EMBL/GenBank/DDBJ databases">
        <authorList>
            <person name="Varghese N."/>
            <person name="Submissions S."/>
        </authorList>
    </citation>
    <scope>NUCLEOTIDE SEQUENCE [LARGE SCALE GENOMIC DNA]</scope>
    <source>
        <strain evidence="1 2">PDC82</strain>
    </source>
</reference>
<protein>
    <submittedName>
        <fullName evidence="1">Uncharacterized protein</fullName>
    </submittedName>
</protein>
<proteinExistence type="predicted"/>
<dbReference type="Proteomes" id="UP000198917">
    <property type="component" value="Unassembled WGS sequence"/>
</dbReference>
<gene>
    <name evidence="1" type="ORF">SAMN05428983_4274</name>
</gene>
<comment type="caution">
    <text evidence="1">The sequence shown here is derived from an EMBL/GenBank/DDBJ whole genome shotgun (WGS) entry which is preliminary data.</text>
</comment>
<evidence type="ECO:0000313" key="2">
    <source>
        <dbReference type="Proteomes" id="UP000198917"/>
    </source>
</evidence>
<accession>A0A7Z7BR57</accession>
<sequence>MSLLQICQGFVAKRRTKQNDGVDLTLVRVEKGVHMVKVTVDIDQHHHQACGLELLGKSLKKREFLRVGKVIHEDGDAIAIDISYVGLCVSVSCR</sequence>
<dbReference type="EMBL" id="FNEW01000005">
    <property type="protein sequence ID" value="SDK21572.1"/>
    <property type="molecule type" value="Genomic_DNA"/>
</dbReference>